<dbReference type="GO" id="GO:0016740">
    <property type="term" value="F:transferase activity"/>
    <property type="evidence" value="ECO:0007669"/>
    <property type="project" value="UniProtKB-KW"/>
</dbReference>
<proteinExistence type="predicted"/>
<evidence type="ECO:0000313" key="2">
    <source>
        <dbReference type="Proteomes" id="UP000294134"/>
    </source>
</evidence>
<sequence>MDFETLHPLPEEIRERVVKELRRIETDHNVTVLYACESGSRAWGFASTNSDYDVRFVYVPKIDWHLDIDKQRNVIDSQIPEFDLDCSGWSLGKTLGLLRKSNPALLEWLGSPLVYMVKPERDELKEFALRQFNPDAGFNHYLNLAGGTWKRFIADHDEVIYKKYFYALRPLFAIEWVLKYGTMPPTEYEKLVADYSPGPTLQAALDKLLVLKRAGDETRAGPRIFELDEFIWSKLEDFRKLQVPALEKPDDEYLKEFFRRTVRKYD</sequence>
<keyword evidence="1" id="KW-0808">Transferase</keyword>
<name>A0A481W492_9CAUD</name>
<protein>
    <submittedName>
        <fullName evidence="1">Nucleotidyltransferase</fullName>
    </submittedName>
</protein>
<dbReference type="Pfam" id="PF10127">
    <property type="entry name" value="RlaP"/>
    <property type="match status" value="1"/>
</dbReference>
<reference evidence="1 2" key="1">
    <citation type="submission" date="2019-02" db="EMBL/GenBank/DDBJ databases">
        <authorList>
            <person name="Frampton R.A."/>
            <person name="Wojtus J.K."/>
            <person name="Fineran P.C."/>
            <person name="Hendrickson H.L."/>
        </authorList>
    </citation>
    <scope>NUCLEOTIDE SEQUENCE [LARGE SCALE GENOMIC DNA]</scope>
</reference>
<dbReference type="InterPro" id="IPR018775">
    <property type="entry name" value="RlaP"/>
</dbReference>
<dbReference type="Proteomes" id="UP000294134">
    <property type="component" value="Segment"/>
</dbReference>
<accession>A0A481W492</accession>
<dbReference type="PANTHER" id="PTHR34817">
    <property type="entry name" value="NUCLEOTIDYLTRANSFERASE"/>
    <property type="match status" value="1"/>
</dbReference>
<evidence type="ECO:0000313" key="1">
    <source>
        <dbReference type="EMBL" id="QBJ02579.1"/>
    </source>
</evidence>
<dbReference type="EMBL" id="MK552327">
    <property type="protein sequence ID" value="QBJ02579.1"/>
    <property type="molecule type" value="Genomic_DNA"/>
</dbReference>
<keyword evidence="2" id="KW-1185">Reference proteome</keyword>
<organism evidence="1 2">
    <name type="scientific">Pseudomonas phage Psa21</name>
    <dbReference type="NCBI Taxonomy" id="2530023"/>
    <lineage>
        <taxon>Viruses</taxon>
        <taxon>Duplodnaviria</taxon>
        <taxon>Heunggongvirae</taxon>
        <taxon>Uroviricota</taxon>
        <taxon>Caudoviricetes</taxon>
        <taxon>Chimalliviridae</taxon>
        <taxon>Tepukevirus</taxon>
        <taxon>Tepukevirus Psa21</taxon>
    </lineage>
</organism>
<gene>
    <name evidence="1" type="ORF">PSA21_49</name>
</gene>
<dbReference type="PANTHER" id="PTHR34817:SF2">
    <property type="entry name" value="NUCLEOTIDYLTRANSFERASE"/>
    <property type="match status" value="1"/>
</dbReference>